<reference evidence="1 2" key="1">
    <citation type="submission" date="2013-11" db="EMBL/GenBank/DDBJ databases">
        <title>Draft genome of the bovine lungworm Dictyocaulus viviparus.</title>
        <authorList>
            <person name="Mitreva M."/>
        </authorList>
    </citation>
    <scope>NUCLEOTIDE SEQUENCE [LARGE SCALE GENOMIC DNA]</scope>
    <source>
        <strain evidence="1 2">HannoverDv2000</strain>
    </source>
</reference>
<dbReference type="OrthoDB" id="5873999at2759"/>
<sequence>MFFIRPSQLSLLSTINVNTHNSYCFPNLVQLHLKTDTSLLLITKQAGNRICSLDVQIPPSEMLFGDHLFRY</sequence>
<accession>A0A0D8XU42</accession>
<dbReference type="Pfam" id="PF25492">
    <property type="entry name" value="DUF7911"/>
    <property type="match status" value="1"/>
</dbReference>
<keyword evidence="2" id="KW-1185">Reference proteome</keyword>
<dbReference type="InterPro" id="IPR057233">
    <property type="entry name" value="DUF7911"/>
</dbReference>
<protein>
    <submittedName>
        <fullName evidence="1">Uncharacterized protein</fullName>
    </submittedName>
</protein>
<organism evidence="1 2">
    <name type="scientific">Dictyocaulus viviparus</name>
    <name type="common">Bovine lungworm</name>
    <dbReference type="NCBI Taxonomy" id="29172"/>
    <lineage>
        <taxon>Eukaryota</taxon>
        <taxon>Metazoa</taxon>
        <taxon>Ecdysozoa</taxon>
        <taxon>Nematoda</taxon>
        <taxon>Chromadorea</taxon>
        <taxon>Rhabditida</taxon>
        <taxon>Rhabditina</taxon>
        <taxon>Rhabditomorpha</taxon>
        <taxon>Strongyloidea</taxon>
        <taxon>Metastrongylidae</taxon>
        <taxon>Dictyocaulus</taxon>
    </lineage>
</organism>
<dbReference type="Proteomes" id="UP000053766">
    <property type="component" value="Unassembled WGS sequence"/>
</dbReference>
<reference evidence="2" key="2">
    <citation type="journal article" date="2016" name="Sci. Rep.">
        <title>Dictyocaulus viviparus genome, variome and transcriptome elucidate lungworm biology and support future intervention.</title>
        <authorList>
            <person name="McNulty S.N."/>
            <person name="Strube C."/>
            <person name="Rosa B.A."/>
            <person name="Martin J.C."/>
            <person name="Tyagi R."/>
            <person name="Choi Y.J."/>
            <person name="Wang Q."/>
            <person name="Hallsworth Pepin K."/>
            <person name="Zhang X."/>
            <person name="Ozersky P."/>
            <person name="Wilson R.K."/>
            <person name="Sternberg P.W."/>
            <person name="Gasser R.B."/>
            <person name="Mitreva M."/>
        </authorList>
    </citation>
    <scope>NUCLEOTIDE SEQUENCE [LARGE SCALE GENOMIC DNA]</scope>
    <source>
        <strain evidence="2">HannoverDv2000</strain>
    </source>
</reference>
<evidence type="ECO:0000313" key="1">
    <source>
        <dbReference type="EMBL" id="KJH48040.1"/>
    </source>
</evidence>
<dbReference type="EMBL" id="KN716283">
    <property type="protein sequence ID" value="KJH48040.1"/>
    <property type="molecule type" value="Genomic_DNA"/>
</dbReference>
<gene>
    <name evidence="1" type="ORF">DICVIV_05885</name>
</gene>
<proteinExistence type="predicted"/>
<evidence type="ECO:0000313" key="2">
    <source>
        <dbReference type="Proteomes" id="UP000053766"/>
    </source>
</evidence>
<name>A0A0D8XU42_DICVI</name>
<dbReference type="AlphaFoldDB" id="A0A0D8XU42"/>